<reference evidence="3 4" key="1">
    <citation type="submission" date="2020-08" db="EMBL/GenBank/DDBJ databases">
        <title>Genomic Encyclopedia of Type Strains, Phase IV (KMG-IV): sequencing the most valuable type-strain genomes for metagenomic binning, comparative biology and taxonomic classification.</title>
        <authorList>
            <person name="Goeker M."/>
        </authorList>
    </citation>
    <scope>NUCLEOTIDE SEQUENCE [LARGE SCALE GENOMIC DNA]</scope>
    <source>
        <strain evidence="3 4">DSM 102238</strain>
    </source>
</reference>
<dbReference type="Pfam" id="PF04073">
    <property type="entry name" value="tRNA_edit"/>
    <property type="match status" value="1"/>
</dbReference>
<dbReference type="GO" id="GO:0002161">
    <property type="term" value="F:aminoacyl-tRNA deacylase activity"/>
    <property type="evidence" value="ECO:0007669"/>
    <property type="project" value="InterPro"/>
</dbReference>
<sequence length="193" mass="20596">MMDGDRDAPFSHPDAAMAALAPELAAFLDAAGLTTRTLAHEAVHTVEESRALRGRITGAHTKNLFLKDKKSRLFLVVAEEGTAVDLKTLHGRIGGQGRLSFAGPDQMRTHLGVEPGSVTAFGTLNDRDGAVRLVLDAALMASDIWNCHPLTNRATTSIARDDLMRFFAATGHEPLVAVLEATTADEPSNGSIR</sequence>
<accession>A0A7W6H729</accession>
<dbReference type="AlphaFoldDB" id="A0A7W6H729"/>
<dbReference type="InterPro" id="IPR040285">
    <property type="entry name" value="ProX/PRXD1"/>
</dbReference>
<dbReference type="SUPFAM" id="SSF55826">
    <property type="entry name" value="YbaK/ProRS associated domain"/>
    <property type="match status" value="1"/>
</dbReference>
<keyword evidence="4" id="KW-1185">Reference proteome</keyword>
<dbReference type="Proteomes" id="UP000542776">
    <property type="component" value="Unassembled WGS sequence"/>
</dbReference>
<proteinExistence type="inferred from homology"/>
<dbReference type="FunFam" id="3.90.960.10:FF:000005">
    <property type="entry name" value="Putative prolyl-tRNA synthetase"/>
    <property type="match status" value="1"/>
</dbReference>
<dbReference type="CDD" id="cd04335">
    <property type="entry name" value="PrdX_deacylase"/>
    <property type="match status" value="1"/>
</dbReference>
<comment type="caution">
    <text evidence="3">The sequence shown here is derived from an EMBL/GenBank/DDBJ whole genome shotgun (WGS) entry which is preliminary data.</text>
</comment>
<evidence type="ECO:0000259" key="2">
    <source>
        <dbReference type="Pfam" id="PF04073"/>
    </source>
</evidence>
<feature type="domain" description="YbaK/aminoacyl-tRNA synthetase-associated" evidence="2">
    <location>
        <begin position="40"/>
        <end position="166"/>
    </location>
</feature>
<comment type="similarity">
    <text evidence="1">Belongs to the PRORSD1 family.</text>
</comment>
<evidence type="ECO:0000313" key="3">
    <source>
        <dbReference type="EMBL" id="MBB3999769.1"/>
    </source>
</evidence>
<dbReference type="InterPro" id="IPR036754">
    <property type="entry name" value="YbaK/aa-tRNA-synt-asso_dom_sf"/>
</dbReference>
<dbReference type="EMBL" id="JACIEK010000012">
    <property type="protein sequence ID" value="MBB3999769.1"/>
    <property type="molecule type" value="Genomic_DNA"/>
</dbReference>
<protein>
    <submittedName>
        <fullName evidence="3">Ala-tRNA(Pro) deacylase</fullName>
        <ecNumber evidence="3">3.1.1.-</ecNumber>
    </submittedName>
</protein>
<name>A0A7W6H729_9HYPH</name>
<keyword evidence="3" id="KW-0378">Hydrolase</keyword>
<evidence type="ECO:0000313" key="4">
    <source>
        <dbReference type="Proteomes" id="UP000542776"/>
    </source>
</evidence>
<dbReference type="InterPro" id="IPR007214">
    <property type="entry name" value="YbaK/aa-tRNA-synth-assoc-dom"/>
</dbReference>
<dbReference type="Gene3D" id="3.90.960.10">
    <property type="entry name" value="YbaK/aminoacyl-tRNA synthetase-associated domain"/>
    <property type="match status" value="1"/>
</dbReference>
<organism evidence="3 4">
    <name type="scientific">Aureimonas pseudogalii</name>
    <dbReference type="NCBI Taxonomy" id="1744844"/>
    <lineage>
        <taxon>Bacteria</taxon>
        <taxon>Pseudomonadati</taxon>
        <taxon>Pseudomonadota</taxon>
        <taxon>Alphaproteobacteria</taxon>
        <taxon>Hyphomicrobiales</taxon>
        <taxon>Aurantimonadaceae</taxon>
        <taxon>Aureimonas</taxon>
    </lineage>
</organism>
<gene>
    <name evidence="3" type="ORF">GGR04_003639</name>
</gene>
<dbReference type="PANTHER" id="PTHR31423:SF3">
    <property type="entry name" value="PROLYL-TRNA SYNTHETASE ASSOCIATED DOMAIN-CONTAINING PROTEIN 1-RELATED"/>
    <property type="match status" value="1"/>
</dbReference>
<dbReference type="PANTHER" id="PTHR31423">
    <property type="entry name" value="YBAK DOMAIN-CONTAINING PROTEIN"/>
    <property type="match status" value="1"/>
</dbReference>
<evidence type="ECO:0000256" key="1">
    <source>
        <dbReference type="ARBA" id="ARBA00010201"/>
    </source>
</evidence>
<dbReference type="EC" id="3.1.1.-" evidence="3"/>